<dbReference type="PANTHER" id="PTHR16515">
    <property type="entry name" value="PR DOMAIN ZINC FINGER PROTEIN"/>
    <property type="match status" value="1"/>
</dbReference>
<evidence type="ECO:0000256" key="6">
    <source>
        <dbReference type="ARBA" id="ARBA00023015"/>
    </source>
</evidence>
<evidence type="ECO:0000256" key="4">
    <source>
        <dbReference type="ARBA" id="ARBA00022771"/>
    </source>
</evidence>
<dbReference type="GO" id="GO:0003677">
    <property type="term" value="F:DNA binding"/>
    <property type="evidence" value="ECO:0007669"/>
    <property type="project" value="UniProtKB-KW"/>
</dbReference>
<keyword evidence="2" id="KW-0479">Metal-binding</keyword>
<evidence type="ECO:0000313" key="14">
    <source>
        <dbReference type="Proteomes" id="UP000230423"/>
    </source>
</evidence>
<dbReference type="InterPro" id="IPR050331">
    <property type="entry name" value="Zinc_finger"/>
</dbReference>
<dbReference type="SUPFAM" id="SSF57667">
    <property type="entry name" value="beta-beta-alpha zinc fingers"/>
    <property type="match status" value="1"/>
</dbReference>
<name>A0A2G9TJI8_TELCI</name>
<keyword evidence="4 10" id="KW-0863">Zinc-finger</keyword>
<keyword evidence="3" id="KW-0677">Repeat</keyword>
<dbReference type="GO" id="GO:0008270">
    <property type="term" value="F:zinc ion binding"/>
    <property type="evidence" value="ECO:0007669"/>
    <property type="project" value="UniProtKB-KW"/>
</dbReference>
<keyword evidence="9" id="KW-0539">Nucleus</keyword>
<dbReference type="InterPro" id="IPR013087">
    <property type="entry name" value="Znf_C2H2_type"/>
</dbReference>
<dbReference type="Gene3D" id="3.30.160.60">
    <property type="entry name" value="Classic Zinc Finger"/>
    <property type="match status" value="2"/>
</dbReference>
<evidence type="ECO:0000256" key="5">
    <source>
        <dbReference type="ARBA" id="ARBA00022833"/>
    </source>
</evidence>
<comment type="subcellular location">
    <subcellularLocation>
        <location evidence="1">Nucleus</location>
    </subcellularLocation>
</comment>
<feature type="region of interest" description="Disordered" evidence="11">
    <location>
        <begin position="1"/>
        <end position="35"/>
    </location>
</feature>
<dbReference type="Proteomes" id="UP000230423">
    <property type="component" value="Unassembled WGS sequence"/>
</dbReference>
<dbReference type="GO" id="GO:0010468">
    <property type="term" value="P:regulation of gene expression"/>
    <property type="evidence" value="ECO:0007669"/>
    <property type="project" value="TreeGrafter"/>
</dbReference>
<evidence type="ECO:0000256" key="11">
    <source>
        <dbReference type="SAM" id="MobiDB-lite"/>
    </source>
</evidence>
<evidence type="ECO:0000256" key="8">
    <source>
        <dbReference type="ARBA" id="ARBA00023163"/>
    </source>
</evidence>
<dbReference type="FunFam" id="3.30.160.60:FF:000646">
    <property type="entry name" value="Myeloid zinc finger 1"/>
    <property type="match status" value="1"/>
</dbReference>
<dbReference type="EMBL" id="KZ362273">
    <property type="protein sequence ID" value="PIO58137.1"/>
    <property type="molecule type" value="Genomic_DNA"/>
</dbReference>
<organism evidence="13 14">
    <name type="scientific">Teladorsagia circumcincta</name>
    <name type="common">Brown stomach worm</name>
    <name type="synonym">Ostertagia circumcincta</name>
    <dbReference type="NCBI Taxonomy" id="45464"/>
    <lineage>
        <taxon>Eukaryota</taxon>
        <taxon>Metazoa</taxon>
        <taxon>Ecdysozoa</taxon>
        <taxon>Nematoda</taxon>
        <taxon>Chromadorea</taxon>
        <taxon>Rhabditida</taxon>
        <taxon>Rhabditina</taxon>
        <taxon>Rhabditomorpha</taxon>
        <taxon>Strongyloidea</taxon>
        <taxon>Trichostrongylidae</taxon>
        <taxon>Teladorsagia</taxon>
    </lineage>
</organism>
<evidence type="ECO:0000256" key="2">
    <source>
        <dbReference type="ARBA" id="ARBA00022723"/>
    </source>
</evidence>
<evidence type="ECO:0000256" key="1">
    <source>
        <dbReference type="ARBA" id="ARBA00004123"/>
    </source>
</evidence>
<accession>A0A2G9TJI8</accession>
<evidence type="ECO:0000256" key="9">
    <source>
        <dbReference type="ARBA" id="ARBA00023242"/>
    </source>
</evidence>
<sequence>AGYGGRCSNDSGASGAMSTTSSSSTPTPVRRSRSNHDGMLKCQFCPKKWADQTALHTHMADCRMMRGHECAQCGKRFKARGGLQQHLRIHSNDRPYACHFCAKRFTQKSHVDQHERIHTGQIFCVFLEIAFVSRADQQQQKCMAGLIILSNSPKSEKCGLNRMEDTSLFNNVHKLNPLLESKTVHMPVLWSGVSSAVPTTWSRGDTYQFDEQQRWTDDYTVIQSATFSLHSPIPSSPAVAARVATERVPNAQWSDSRASVSIINFIVILLQ</sequence>
<feature type="non-terminal residue" evidence="13">
    <location>
        <position position="1"/>
    </location>
</feature>
<dbReference type="OrthoDB" id="3437960at2759"/>
<dbReference type="SMART" id="SM00355">
    <property type="entry name" value="ZnF_C2H2"/>
    <property type="match status" value="3"/>
</dbReference>
<dbReference type="FunFam" id="3.30.160.60:FF:000512">
    <property type="entry name" value="zinc finger protein 197 isoform X1"/>
    <property type="match status" value="1"/>
</dbReference>
<evidence type="ECO:0000256" key="7">
    <source>
        <dbReference type="ARBA" id="ARBA00023125"/>
    </source>
</evidence>
<evidence type="ECO:0000256" key="3">
    <source>
        <dbReference type="ARBA" id="ARBA00022737"/>
    </source>
</evidence>
<evidence type="ECO:0000259" key="12">
    <source>
        <dbReference type="PROSITE" id="PS50157"/>
    </source>
</evidence>
<dbReference type="GO" id="GO:0005634">
    <property type="term" value="C:nucleus"/>
    <property type="evidence" value="ECO:0007669"/>
    <property type="project" value="UniProtKB-SubCell"/>
</dbReference>
<keyword evidence="7" id="KW-0238">DNA-binding</keyword>
<dbReference type="PROSITE" id="PS50157">
    <property type="entry name" value="ZINC_FINGER_C2H2_2"/>
    <property type="match status" value="2"/>
</dbReference>
<dbReference type="PROSITE" id="PS00028">
    <property type="entry name" value="ZINC_FINGER_C2H2_1"/>
    <property type="match status" value="2"/>
</dbReference>
<reference evidence="13 14" key="1">
    <citation type="submission" date="2015-09" db="EMBL/GenBank/DDBJ databases">
        <title>Draft genome of the parasitic nematode Teladorsagia circumcincta isolate WARC Sus (inbred).</title>
        <authorList>
            <person name="Mitreva M."/>
        </authorList>
    </citation>
    <scope>NUCLEOTIDE SEQUENCE [LARGE SCALE GENOMIC DNA]</scope>
    <source>
        <strain evidence="13 14">S</strain>
    </source>
</reference>
<dbReference type="AlphaFoldDB" id="A0A2G9TJI8"/>
<gene>
    <name evidence="13" type="ORF">TELCIR_20433</name>
</gene>
<evidence type="ECO:0000256" key="10">
    <source>
        <dbReference type="PROSITE-ProRule" id="PRU00042"/>
    </source>
</evidence>
<keyword evidence="8" id="KW-0804">Transcription</keyword>
<keyword evidence="14" id="KW-1185">Reference proteome</keyword>
<feature type="domain" description="C2H2-type" evidence="12">
    <location>
        <begin position="68"/>
        <end position="95"/>
    </location>
</feature>
<feature type="domain" description="C2H2-type" evidence="12">
    <location>
        <begin position="96"/>
        <end position="121"/>
    </location>
</feature>
<protein>
    <submittedName>
        <fullName evidence="13">Zinc finger, C2H2 type</fullName>
    </submittedName>
</protein>
<keyword evidence="6" id="KW-0805">Transcription regulation</keyword>
<keyword evidence="5" id="KW-0862">Zinc</keyword>
<evidence type="ECO:0000313" key="13">
    <source>
        <dbReference type="EMBL" id="PIO58137.1"/>
    </source>
</evidence>
<proteinExistence type="predicted"/>
<dbReference type="PANTHER" id="PTHR16515:SF49">
    <property type="entry name" value="GASTRULA ZINC FINGER PROTEIN XLCGF49.1-LIKE-RELATED"/>
    <property type="match status" value="1"/>
</dbReference>
<feature type="compositionally biased region" description="Low complexity" evidence="11">
    <location>
        <begin position="18"/>
        <end position="29"/>
    </location>
</feature>
<dbReference type="InterPro" id="IPR036236">
    <property type="entry name" value="Znf_C2H2_sf"/>
</dbReference>
<dbReference type="Pfam" id="PF00096">
    <property type="entry name" value="zf-C2H2"/>
    <property type="match status" value="1"/>
</dbReference>